<dbReference type="EC" id="1.1.5.3" evidence="7"/>
<keyword evidence="19 25" id="KW-1133">Transmembrane helix</keyword>
<dbReference type="InterPro" id="IPR031656">
    <property type="entry name" value="DAO_C"/>
</dbReference>
<evidence type="ECO:0000256" key="21">
    <source>
        <dbReference type="ARBA" id="ARBA00023128"/>
    </source>
</evidence>
<sequence>MAFRQRIAKPLLYTTGALVGGGSFLYYTYRPRNIPGSEPPTVPPPSYGAEGRLRPPRFPKVKSRDEQIAALKKSGESANKTTHGTNERDDDIYDLLVIGAGATGAGIALDAATRGLKVALVERDDFSSGTSSKSTKLVHGGVRYLEKAVWELDYNQYALVREALRERKYFLDTAPHLSSWLPIMLPLDKWWKAPYYWVGTKFYDLLAGSEGIESSYFLTKSKALDAFPMLKRTDLVGALVYYDGAHNDSRMNVSLAMTAALYGATVVNHLEVTALEKDASGKLCGARAKDLVQEKNGKKVEEIKIRARGIINATGPFTDSIRKMDDPNIKEIVAPSSGVHVVLPGYYSPQKMGLIDPKTSDGRVIFFLPWQGNTIAGTTDAPTTISQNPVAGEEEIDWILSEIRHYLSPEINVRRGDVLAAWSGIRPLVKDPKAKNTESLVRNHLIDMSSSGLLTCAGGKWTTYRQMGEECVDEAIIQFHLQPKPVTNAPDVSGTSTVDDGAKLDGTCQTHSVKLLGAHGYSKTLFINLIQHFGLETDVAKHLTESYGDRAWTVAALSTPTEKRFPVRGEKISPMYPFIDGEVRYAVRHEYAQTAADVLGRRTRLAFLNAQTALEALPRVIDIMAGELGWDNKRKDLEWRETVNYLGSMGLPKSKLTATRKQVEQGKLSFKDSIEYKMYSRHDQPADQLASDVGLTEKSPAEKLDFWIHANPVFRTVDHVILELVISPSFRHASANTSHSLAKVRINIFKTPANFCINARKMEFQTALEGTFDDYKPSLFELLSEQQLASLLPPSLRYLLAVATHRHPRYLLRILNSFDELYALLMLIVERHYLKTYGGGFTENFYGLKREKALRAGEIPRANIGAPSLVREALALNSTDIWKNLAVMVGIPYLKRKLDEAYEINAPRALLGANYNRLPPNPTWKQRFLHYYRWFLRHIYPSVNAAYYFSLLAFNIAYLFDNSKFHSPFMWLIGTRMRRLGEADYRAIEMLNSPPPKAHGSNLGSRSFFHPSILGPRVLSSLKILLPTSIFALKFLEWWHASDFANQLSRKAAEALELPPPVISGLSISSKPLKPTKPTPSQANTEDEKVEDPEPQHPPIASKSLLPVYVVSMPEDSELCPICKNDVQTATACQTGFVFCYTCIFRWVEGNHDLQETFMKGREGKWESGKGRCAVTGRRVLGGTEGLRRIMI</sequence>
<keyword evidence="23" id="KW-0576">Peroxisome</keyword>
<evidence type="ECO:0000313" key="29">
    <source>
        <dbReference type="EMBL" id="RFU34052.1"/>
    </source>
</evidence>
<name>A0A3E2HLJ6_SCYLI</name>
<dbReference type="Pfam" id="PF01266">
    <property type="entry name" value="DAO"/>
    <property type="match status" value="1"/>
</dbReference>
<feature type="non-terminal residue" evidence="29">
    <location>
        <position position="1"/>
    </location>
</feature>
<keyword evidence="12" id="KW-0677">Repeat</keyword>
<gene>
    <name evidence="29" type="ORF">B7463_g2275</name>
</gene>
<keyword evidence="20" id="KW-0560">Oxidoreductase</keyword>
<dbReference type="GO" id="GO:0016562">
    <property type="term" value="P:protein import into peroxisome matrix, receptor recycling"/>
    <property type="evidence" value="ECO:0007669"/>
    <property type="project" value="UniProtKB-ARBA"/>
</dbReference>
<dbReference type="FunFam" id="1.10.8.870:FF:000001">
    <property type="entry name" value="Glycerol-3-phosphate dehydrogenase"/>
    <property type="match status" value="1"/>
</dbReference>
<evidence type="ECO:0000256" key="12">
    <source>
        <dbReference type="ARBA" id="ARBA00022737"/>
    </source>
</evidence>
<evidence type="ECO:0000256" key="7">
    <source>
        <dbReference type="ARBA" id="ARBA00013029"/>
    </source>
</evidence>
<dbReference type="OrthoDB" id="264015at2759"/>
<evidence type="ECO:0000256" key="19">
    <source>
        <dbReference type="ARBA" id="ARBA00022989"/>
    </source>
</evidence>
<dbReference type="FunFam" id="3.30.9.10:FF:000001">
    <property type="entry name" value="Glycerol-3-phosphate dehydrogenase"/>
    <property type="match status" value="1"/>
</dbReference>
<feature type="transmembrane region" description="Helical" evidence="25">
    <location>
        <begin position="12"/>
        <end position="29"/>
    </location>
</feature>
<organism evidence="29 30">
    <name type="scientific">Scytalidium lignicola</name>
    <name type="common">Hyphomycete</name>
    <dbReference type="NCBI Taxonomy" id="5539"/>
    <lineage>
        <taxon>Eukaryota</taxon>
        <taxon>Fungi</taxon>
        <taxon>Dikarya</taxon>
        <taxon>Ascomycota</taxon>
        <taxon>Pezizomycotina</taxon>
        <taxon>Leotiomycetes</taxon>
        <taxon>Leotiomycetes incertae sedis</taxon>
        <taxon>Scytalidium</taxon>
    </lineage>
</organism>
<keyword evidence="10 25" id="KW-0812">Transmembrane</keyword>
<feature type="compositionally biased region" description="Pro residues" evidence="24">
    <location>
        <begin position="37"/>
        <end position="46"/>
    </location>
</feature>
<keyword evidence="22 25" id="KW-0472">Membrane</keyword>
<dbReference type="PANTHER" id="PTHR11985:SF15">
    <property type="entry name" value="GLYCEROL-3-PHOSPHATE DEHYDROGENASE, MITOCHONDRIAL"/>
    <property type="match status" value="1"/>
</dbReference>
<dbReference type="GO" id="GO:0004368">
    <property type="term" value="F:glycerol-3-phosphate dehydrogenase (quinone) activity"/>
    <property type="evidence" value="ECO:0007669"/>
    <property type="project" value="UniProtKB-EC"/>
</dbReference>
<reference evidence="29 30" key="1">
    <citation type="submission" date="2018-05" db="EMBL/GenBank/DDBJ databases">
        <title>Draft genome sequence of Scytalidium lignicola DSM 105466, a ubiquitous saprotrophic fungus.</title>
        <authorList>
            <person name="Buettner E."/>
            <person name="Gebauer A.M."/>
            <person name="Hofrichter M."/>
            <person name="Liers C."/>
            <person name="Kellner H."/>
        </authorList>
    </citation>
    <scope>NUCLEOTIDE SEQUENCE [LARGE SCALE GENOMIC DNA]</scope>
    <source>
        <strain evidence="29 30">DSM 105466</strain>
    </source>
</reference>
<keyword evidence="16" id="KW-0106">Calcium</keyword>
<evidence type="ECO:0000256" key="9">
    <source>
        <dbReference type="ARBA" id="ARBA00022630"/>
    </source>
</evidence>
<dbReference type="InterPro" id="IPR013083">
    <property type="entry name" value="Znf_RING/FYVE/PHD"/>
</dbReference>
<comment type="similarity">
    <text evidence="5">Belongs to the FAD-dependent glycerol-3-phosphate dehydrogenase family.</text>
</comment>
<evidence type="ECO:0000256" key="14">
    <source>
        <dbReference type="ARBA" id="ARBA00022827"/>
    </source>
</evidence>
<keyword evidence="21" id="KW-0496">Mitochondrion</keyword>
<evidence type="ECO:0000256" key="4">
    <source>
        <dbReference type="ARBA" id="ARBA00004906"/>
    </source>
</evidence>
<dbReference type="GO" id="GO:0005778">
    <property type="term" value="C:peroxisomal membrane"/>
    <property type="evidence" value="ECO:0007669"/>
    <property type="project" value="UniProtKB-SubCell"/>
</dbReference>
<dbReference type="STRING" id="5539.A0A3E2HLJ6"/>
<evidence type="ECO:0000256" key="13">
    <source>
        <dbReference type="ARBA" id="ARBA00022771"/>
    </source>
</evidence>
<comment type="cofactor">
    <cofactor evidence="1">
        <name>FAD</name>
        <dbReference type="ChEBI" id="CHEBI:57692"/>
    </cofactor>
</comment>
<keyword evidence="18" id="KW-0809">Transit peptide</keyword>
<dbReference type="Gene3D" id="1.10.8.870">
    <property type="entry name" value="Alpha-glycerophosphate oxidase, cap domain"/>
    <property type="match status" value="1"/>
</dbReference>
<evidence type="ECO:0000259" key="26">
    <source>
        <dbReference type="Pfam" id="PF01266"/>
    </source>
</evidence>
<evidence type="ECO:0000313" key="30">
    <source>
        <dbReference type="Proteomes" id="UP000258309"/>
    </source>
</evidence>
<dbReference type="Gene3D" id="3.50.50.60">
    <property type="entry name" value="FAD/NAD(P)-binding domain"/>
    <property type="match status" value="1"/>
</dbReference>
<dbReference type="InterPro" id="IPR036188">
    <property type="entry name" value="FAD/NAD-bd_sf"/>
</dbReference>
<evidence type="ECO:0000256" key="10">
    <source>
        <dbReference type="ARBA" id="ARBA00022692"/>
    </source>
</evidence>
<keyword evidence="8" id="KW-0813">Transport</keyword>
<dbReference type="InterPro" id="IPR038299">
    <property type="entry name" value="DAO_C_sf"/>
</dbReference>
<keyword evidence="14" id="KW-0274">FAD</keyword>
<comment type="similarity">
    <text evidence="6">Belongs to the pex2/pex10/pex12 family.</text>
</comment>
<feature type="domain" description="Alpha-glycerophosphate oxidase C-terminal" evidence="28">
    <location>
        <begin position="508"/>
        <end position="635"/>
    </location>
</feature>
<evidence type="ECO:0000256" key="16">
    <source>
        <dbReference type="ARBA" id="ARBA00022837"/>
    </source>
</evidence>
<dbReference type="SUPFAM" id="SSF57850">
    <property type="entry name" value="RING/U-box"/>
    <property type="match status" value="1"/>
</dbReference>
<keyword evidence="30" id="KW-1185">Reference proteome</keyword>
<evidence type="ECO:0000259" key="27">
    <source>
        <dbReference type="Pfam" id="PF04757"/>
    </source>
</evidence>
<evidence type="ECO:0000256" key="18">
    <source>
        <dbReference type="ARBA" id="ARBA00022946"/>
    </source>
</evidence>
<dbReference type="SUPFAM" id="SSF51905">
    <property type="entry name" value="FAD/NAD(P)-binding domain"/>
    <property type="match status" value="1"/>
</dbReference>
<dbReference type="EMBL" id="NCSJ02000026">
    <property type="protein sequence ID" value="RFU34052.1"/>
    <property type="molecule type" value="Genomic_DNA"/>
</dbReference>
<proteinExistence type="inferred from homology"/>
<feature type="non-terminal residue" evidence="29">
    <location>
        <position position="1192"/>
    </location>
</feature>
<dbReference type="Proteomes" id="UP000258309">
    <property type="component" value="Unassembled WGS sequence"/>
</dbReference>
<dbReference type="PANTHER" id="PTHR11985">
    <property type="entry name" value="GLYCEROL-3-PHOSPHATE DEHYDROGENASE"/>
    <property type="match status" value="1"/>
</dbReference>
<dbReference type="Gene3D" id="3.30.9.10">
    <property type="entry name" value="D-Amino Acid Oxidase, subunit A, domain 2"/>
    <property type="match status" value="1"/>
</dbReference>
<protein>
    <recommendedName>
        <fullName evidence="7">glycerol-3-phosphate dehydrogenase</fullName>
        <ecNumber evidence="7">1.1.5.3</ecNumber>
    </recommendedName>
</protein>
<keyword evidence="11" id="KW-0479">Metal-binding</keyword>
<keyword evidence="13" id="KW-0863">Zinc-finger</keyword>
<evidence type="ECO:0000259" key="28">
    <source>
        <dbReference type="Pfam" id="PF16901"/>
    </source>
</evidence>
<feature type="region of interest" description="Disordered" evidence="24">
    <location>
        <begin position="1067"/>
        <end position="1101"/>
    </location>
</feature>
<keyword evidence="17" id="KW-0653">Protein transport</keyword>
<evidence type="ECO:0000256" key="25">
    <source>
        <dbReference type="SAM" id="Phobius"/>
    </source>
</evidence>
<keyword evidence="9" id="KW-0285">Flavoprotein</keyword>
<dbReference type="Pfam" id="PF04757">
    <property type="entry name" value="Pex2_Pex12"/>
    <property type="match status" value="1"/>
</dbReference>
<comment type="subcellular location">
    <subcellularLocation>
        <location evidence="2">Mitochondrion</location>
    </subcellularLocation>
    <subcellularLocation>
        <location evidence="3">Peroxisome membrane</location>
        <topology evidence="3">Multi-pass membrane protein</topology>
    </subcellularLocation>
</comment>
<evidence type="ECO:0000256" key="24">
    <source>
        <dbReference type="SAM" id="MobiDB-lite"/>
    </source>
</evidence>
<dbReference type="InterPro" id="IPR000447">
    <property type="entry name" value="G3P_DH_FAD-dep"/>
</dbReference>
<dbReference type="GO" id="GO:0016567">
    <property type="term" value="P:protein ubiquitination"/>
    <property type="evidence" value="ECO:0007669"/>
    <property type="project" value="UniProtKB-ARBA"/>
</dbReference>
<evidence type="ECO:0000256" key="17">
    <source>
        <dbReference type="ARBA" id="ARBA00022927"/>
    </source>
</evidence>
<evidence type="ECO:0000256" key="20">
    <source>
        <dbReference type="ARBA" id="ARBA00023002"/>
    </source>
</evidence>
<evidence type="ECO:0000256" key="3">
    <source>
        <dbReference type="ARBA" id="ARBA00004585"/>
    </source>
</evidence>
<comment type="pathway">
    <text evidence="4">Protein modification; protein ubiquitination.</text>
</comment>
<evidence type="ECO:0000256" key="15">
    <source>
        <dbReference type="ARBA" id="ARBA00022833"/>
    </source>
</evidence>
<evidence type="ECO:0000256" key="2">
    <source>
        <dbReference type="ARBA" id="ARBA00004173"/>
    </source>
</evidence>
<feature type="region of interest" description="Disordered" evidence="24">
    <location>
        <begin position="35"/>
        <end position="62"/>
    </location>
</feature>
<evidence type="ECO:0000256" key="23">
    <source>
        <dbReference type="ARBA" id="ARBA00023140"/>
    </source>
</evidence>
<evidence type="ECO:0000256" key="5">
    <source>
        <dbReference type="ARBA" id="ARBA00007330"/>
    </source>
</evidence>
<feature type="domain" description="FAD dependent oxidoreductase" evidence="26">
    <location>
        <begin position="94"/>
        <end position="465"/>
    </location>
</feature>
<evidence type="ECO:0000256" key="22">
    <source>
        <dbReference type="ARBA" id="ARBA00023136"/>
    </source>
</evidence>
<dbReference type="AlphaFoldDB" id="A0A3E2HLJ6"/>
<dbReference type="Gene3D" id="3.30.40.10">
    <property type="entry name" value="Zinc/RING finger domain, C3HC4 (zinc finger)"/>
    <property type="match status" value="1"/>
</dbReference>
<accession>A0A3E2HLJ6</accession>
<dbReference type="GO" id="GO:0006072">
    <property type="term" value="P:glycerol-3-phosphate metabolic process"/>
    <property type="evidence" value="ECO:0007669"/>
    <property type="project" value="InterPro"/>
</dbReference>
<dbReference type="GO" id="GO:0005739">
    <property type="term" value="C:mitochondrion"/>
    <property type="evidence" value="ECO:0007669"/>
    <property type="project" value="UniProtKB-SubCell"/>
</dbReference>
<feature type="domain" description="Pex N-terminal" evidence="27">
    <location>
        <begin position="786"/>
        <end position="1042"/>
    </location>
</feature>
<dbReference type="SUPFAM" id="SSF54373">
    <property type="entry name" value="FAD-linked reductases, C-terminal domain"/>
    <property type="match status" value="1"/>
</dbReference>
<evidence type="ECO:0000256" key="1">
    <source>
        <dbReference type="ARBA" id="ARBA00001974"/>
    </source>
</evidence>
<evidence type="ECO:0000256" key="11">
    <source>
        <dbReference type="ARBA" id="ARBA00022723"/>
    </source>
</evidence>
<evidence type="ECO:0000256" key="8">
    <source>
        <dbReference type="ARBA" id="ARBA00022448"/>
    </source>
</evidence>
<evidence type="ECO:0000256" key="6">
    <source>
        <dbReference type="ARBA" id="ARBA00008704"/>
    </source>
</evidence>
<dbReference type="PRINTS" id="PR01001">
    <property type="entry name" value="FADG3PDH"/>
</dbReference>
<dbReference type="GO" id="GO:0008270">
    <property type="term" value="F:zinc ion binding"/>
    <property type="evidence" value="ECO:0007669"/>
    <property type="project" value="UniProtKB-KW"/>
</dbReference>
<keyword evidence="15" id="KW-0862">Zinc</keyword>
<dbReference type="Pfam" id="PF16901">
    <property type="entry name" value="DAO_C"/>
    <property type="match status" value="1"/>
</dbReference>
<dbReference type="InterPro" id="IPR006076">
    <property type="entry name" value="FAD-dep_OxRdtase"/>
</dbReference>
<dbReference type="InterPro" id="IPR006845">
    <property type="entry name" value="Pex_N"/>
</dbReference>
<comment type="caution">
    <text evidence="29">The sequence shown here is derived from an EMBL/GenBank/DDBJ whole genome shotgun (WGS) entry which is preliminary data.</text>
</comment>